<gene>
    <name evidence="1" type="ORF">MLD38_014722</name>
</gene>
<evidence type="ECO:0000313" key="1">
    <source>
        <dbReference type="EMBL" id="KAI4377026.1"/>
    </source>
</evidence>
<dbReference type="Proteomes" id="UP001057402">
    <property type="component" value="Chromosome 4"/>
</dbReference>
<proteinExistence type="predicted"/>
<reference evidence="2" key="1">
    <citation type="journal article" date="2023" name="Front. Plant Sci.">
        <title>Chromosomal-level genome assembly of Melastoma candidum provides insights into trichome evolution.</title>
        <authorList>
            <person name="Zhong Y."/>
            <person name="Wu W."/>
            <person name="Sun C."/>
            <person name="Zou P."/>
            <person name="Liu Y."/>
            <person name="Dai S."/>
            <person name="Zhou R."/>
        </authorList>
    </citation>
    <scope>NUCLEOTIDE SEQUENCE [LARGE SCALE GENOMIC DNA]</scope>
</reference>
<organism evidence="1 2">
    <name type="scientific">Melastoma candidum</name>
    <dbReference type="NCBI Taxonomy" id="119954"/>
    <lineage>
        <taxon>Eukaryota</taxon>
        <taxon>Viridiplantae</taxon>
        <taxon>Streptophyta</taxon>
        <taxon>Embryophyta</taxon>
        <taxon>Tracheophyta</taxon>
        <taxon>Spermatophyta</taxon>
        <taxon>Magnoliopsida</taxon>
        <taxon>eudicotyledons</taxon>
        <taxon>Gunneridae</taxon>
        <taxon>Pentapetalae</taxon>
        <taxon>rosids</taxon>
        <taxon>malvids</taxon>
        <taxon>Myrtales</taxon>
        <taxon>Melastomataceae</taxon>
        <taxon>Melastomatoideae</taxon>
        <taxon>Melastomateae</taxon>
        <taxon>Melastoma</taxon>
    </lineage>
</organism>
<evidence type="ECO:0000313" key="2">
    <source>
        <dbReference type="Proteomes" id="UP001057402"/>
    </source>
</evidence>
<sequence length="583" mass="64083">MEERTASFSGYGKCHEQEEDPSIYWKPARRRLIIILISGVVLVLLVVGMTVGIVFSKEPGDGNQEPKTSHEAESVTAVCKVTRYPDSCITSISRMSDSPGAASQDPSVEEIFVLSLQVALTELRNLSVHIPRSFYDDESDSPLEQSSLMDCQVLIRDAIDQVRECIACAPEGHEARSAIISNVSKIRTWLSAAITDQNTCLYGIKEAVTESSAFLTNMSSTMKDSLEYTSNSLAIATNIFAVLNDLGVANQKTRRLLDDSGKGSAIRKIPSNPKPDITVAKDGSGDFRTIAEAVMAVPSTSENRTVIYIKKGVYVENVTIGCDCWNLMMYGDGMNKTIVSFAMNHVDGFTTYSTATFAVNGRGFVAKDMGFRNTAGPEKLQAVALRSSADQSVFYRCFIDGYQDTLYAHTGRQFYGGCLITGTVDFIFGNAAVVFQNCSIRPRQPLTGQFNTVTAQGKSDPNQNTGIVIQRSQVTPLGKVTADSYLGRPWQDFSTTVFVHSNMDRIVEPAGWARWDPRKDPPSTIFYAEHENVGAGSETLHRVKWPGYKRNITEHQASRFGVDAFIQGSSWLSQANVQFDSSY</sequence>
<name>A0ACB9RD23_9MYRT</name>
<accession>A0ACB9RD23</accession>
<dbReference type="EMBL" id="CM042883">
    <property type="protein sequence ID" value="KAI4377026.1"/>
    <property type="molecule type" value="Genomic_DNA"/>
</dbReference>
<protein>
    <submittedName>
        <fullName evidence="1">Uncharacterized protein</fullName>
    </submittedName>
</protein>
<keyword evidence="2" id="KW-1185">Reference proteome</keyword>
<comment type="caution">
    <text evidence="1">The sequence shown here is derived from an EMBL/GenBank/DDBJ whole genome shotgun (WGS) entry which is preliminary data.</text>
</comment>